<feature type="compositionally biased region" description="Acidic residues" evidence="1">
    <location>
        <begin position="139"/>
        <end position="153"/>
    </location>
</feature>
<proteinExistence type="predicted"/>
<feature type="compositionally biased region" description="Low complexity" evidence="1">
    <location>
        <begin position="119"/>
        <end position="133"/>
    </location>
</feature>
<gene>
    <name evidence="2" type="ORF">H8K33_11500</name>
</gene>
<reference evidence="2 3" key="1">
    <citation type="submission" date="2020-08" db="EMBL/GenBank/DDBJ databases">
        <title>Novel species isolated from subtropical streams in China.</title>
        <authorList>
            <person name="Lu H."/>
        </authorList>
    </citation>
    <scope>NUCLEOTIDE SEQUENCE [LARGE SCALE GENOMIC DNA]</scope>
    <source>
        <strain evidence="2 3">KCTC 52442</strain>
    </source>
</reference>
<dbReference type="RefSeq" id="WP_186891178.1">
    <property type="nucleotide sequence ID" value="NZ_JACOFU010000004.1"/>
</dbReference>
<feature type="compositionally biased region" description="Low complexity" evidence="1">
    <location>
        <begin position="281"/>
        <end position="304"/>
    </location>
</feature>
<feature type="region of interest" description="Disordered" evidence="1">
    <location>
        <begin position="200"/>
        <end position="304"/>
    </location>
</feature>
<dbReference type="EMBL" id="JACOFU010000004">
    <property type="protein sequence ID" value="MBC3832138.1"/>
    <property type="molecule type" value="Genomic_DNA"/>
</dbReference>
<dbReference type="InterPro" id="IPR050026">
    <property type="entry name" value="PHA_gran_PhaM_N"/>
</dbReference>
<feature type="region of interest" description="Disordered" evidence="1">
    <location>
        <begin position="118"/>
        <end position="182"/>
    </location>
</feature>
<name>A0ABR6XRM4_9BURK</name>
<organism evidence="2 3">
    <name type="scientific">Undibacterium amnicola</name>
    <dbReference type="NCBI Taxonomy" id="1834038"/>
    <lineage>
        <taxon>Bacteria</taxon>
        <taxon>Pseudomonadati</taxon>
        <taxon>Pseudomonadota</taxon>
        <taxon>Betaproteobacteria</taxon>
        <taxon>Burkholderiales</taxon>
        <taxon>Oxalobacteraceae</taxon>
        <taxon>Undibacterium</taxon>
    </lineage>
</organism>
<accession>A0ABR6XRM4</accession>
<evidence type="ECO:0000313" key="3">
    <source>
        <dbReference type="Proteomes" id="UP000643610"/>
    </source>
</evidence>
<dbReference type="Proteomes" id="UP000643610">
    <property type="component" value="Unassembled WGS sequence"/>
</dbReference>
<sequence>MQNPFQQTAGSNVNDPLAFVKKLWGDMQLPGMVTPTLSVDELDKQIKDLKTVESWLVVNMNMLKGTIQALEVQRATIAALKTMGESFSQAANASQSAAPNSAAQADTTHDWPMHTNKEAASSSAFNATTSSAAVREPTVEENEESDEDEEFDAPVEVTPKEEEKPVPEDAPIQASRSDSPAFHNPAAWWTVLQDQFKQALSHAMKDEEKPTDLQPEANGGSVPKRAAAKPRTKAGATKPSTSSAAAAKKVGVKSGAKKATAPKTVAKTAARPLAKTPSRSAAKVATKTGAKMTGKTTGKTSVRK</sequence>
<feature type="compositionally biased region" description="Basic and acidic residues" evidence="1">
    <location>
        <begin position="158"/>
        <end position="167"/>
    </location>
</feature>
<keyword evidence="3" id="KW-1185">Reference proteome</keyword>
<feature type="compositionally biased region" description="Low complexity" evidence="1">
    <location>
        <begin position="233"/>
        <end position="270"/>
    </location>
</feature>
<evidence type="ECO:0000256" key="1">
    <source>
        <dbReference type="SAM" id="MobiDB-lite"/>
    </source>
</evidence>
<evidence type="ECO:0000313" key="2">
    <source>
        <dbReference type="EMBL" id="MBC3832138.1"/>
    </source>
</evidence>
<evidence type="ECO:0008006" key="4">
    <source>
        <dbReference type="Google" id="ProtNLM"/>
    </source>
</evidence>
<protein>
    <recommendedName>
        <fullName evidence="4">Transcriptional regulator</fullName>
    </recommendedName>
</protein>
<dbReference type="NCBIfam" id="NF043076">
    <property type="entry name" value="PHA_gran_PhaM"/>
    <property type="match status" value="1"/>
</dbReference>
<comment type="caution">
    <text evidence="2">The sequence shown here is derived from an EMBL/GenBank/DDBJ whole genome shotgun (WGS) entry which is preliminary data.</text>
</comment>